<evidence type="ECO:0000256" key="3">
    <source>
        <dbReference type="ARBA" id="ARBA00008346"/>
    </source>
</evidence>
<evidence type="ECO:0000256" key="6">
    <source>
        <dbReference type="ARBA" id="ARBA00022842"/>
    </source>
</evidence>
<evidence type="ECO:0000256" key="8">
    <source>
        <dbReference type="ARBA" id="ARBA00023300"/>
    </source>
</evidence>
<feature type="active site" evidence="10 12">
    <location>
        <position position="546"/>
    </location>
</feature>
<dbReference type="PANTHER" id="PTHR30523">
    <property type="entry name" value="PHOSPHOENOLPYRUVATE CARBOXYLASE"/>
    <property type="match status" value="1"/>
</dbReference>
<dbReference type="GO" id="GO:0005829">
    <property type="term" value="C:cytosol"/>
    <property type="evidence" value="ECO:0007669"/>
    <property type="project" value="TreeGrafter"/>
</dbReference>
<reference evidence="13" key="1">
    <citation type="submission" date="2024-05" db="EMBL/GenBank/DDBJ databases">
        <title>Genome sequencing of novel strain.</title>
        <authorList>
            <person name="Ganbat D."/>
            <person name="Ganbat S."/>
            <person name="Lee S.-J."/>
        </authorList>
    </citation>
    <scope>NUCLEOTIDE SEQUENCE</scope>
    <source>
        <strain evidence="13">SMD15-11</strain>
    </source>
</reference>
<dbReference type="InterPro" id="IPR022805">
    <property type="entry name" value="PEP_COase_bac/pln-type"/>
</dbReference>
<evidence type="ECO:0000313" key="13">
    <source>
        <dbReference type="EMBL" id="XDT74011.1"/>
    </source>
</evidence>
<dbReference type="EMBL" id="CP154858">
    <property type="protein sequence ID" value="XDT74011.1"/>
    <property type="molecule type" value="Genomic_DNA"/>
</dbReference>
<dbReference type="InterPro" id="IPR021135">
    <property type="entry name" value="PEP_COase"/>
</dbReference>
<gene>
    <name evidence="10 13" type="primary">ppc</name>
    <name evidence="13" type="ORF">AAIA72_07510</name>
</gene>
<dbReference type="PRINTS" id="PR00150">
    <property type="entry name" value="PEPCARBXLASE"/>
</dbReference>
<comment type="function">
    <text evidence="2 10">Forms oxaloacetate, a four-carbon dicarboxylic acid source for the tricarboxylic acid cycle.</text>
</comment>
<dbReference type="GO" id="GO:0000287">
    <property type="term" value="F:magnesium ion binding"/>
    <property type="evidence" value="ECO:0007669"/>
    <property type="project" value="UniProtKB-UniRule"/>
</dbReference>
<keyword evidence="6 10" id="KW-0460">Magnesium</keyword>
<dbReference type="InterPro" id="IPR015813">
    <property type="entry name" value="Pyrv/PenolPyrv_kinase-like_dom"/>
</dbReference>
<evidence type="ECO:0000256" key="2">
    <source>
        <dbReference type="ARBA" id="ARBA00003670"/>
    </source>
</evidence>
<dbReference type="NCBIfam" id="NF000584">
    <property type="entry name" value="PRK00009.1"/>
    <property type="match status" value="1"/>
</dbReference>
<dbReference type="GO" id="GO:0006107">
    <property type="term" value="P:oxaloacetate metabolic process"/>
    <property type="evidence" value="ECO:0007669"/>
    <property type="project" value="UniProtKB-UniRule"/>
</dbReference>
<dbReference type="PROSITE" id="PS00781">
    <property type="entry name" value="PEPCASE_1"/>
    <property type="match status" value="1"/>
</dbReference>
<dbReference type="PROSITE" id="PS00393">
    <property type="entry name" value="PEPCASE_2"/>
    <property type="match status" value="1"/>
</dbReference>
<comment type="similarity">
    <text evidence="3 10">Belongs to the PEPCase type 1 family.</text>
</comment>
<dbReference type="PANTHER" id="PTHR30523:SF6">
    <property type="entry name" value="PHOSPHOENOLPYRUVATE CARBOXYLASE"/>
    <property type="match status" value="1"/>
</dbReference>
<dbReference type="Gene3D" id="1.20.1440.90">
    <property type="entry name" value="Phosphoenolpyruvate/pyruvate domain"/>
    <property type="match status" value="1"/>
</dbReference>
<dbReference type="EC" id="4.1.1.31" evidence="4 10"/>
<comment type="cofactor">
    <cofactor evidence="1 10">
        <name>Mg(2+)</name>
        <dbReference type="ChEBI" id="CHEBI:18420"/>
    </cofactor>
</comment>
<dbReference type="Pfam" id="PF00311">
    <property type="entry name" value="PEPcase"/>
    <property type="match status" value="1"/>
</dbReference>
<dbReference type="GO" id="GO:0008964">
    <property type="term" value="F:phosphoenolpyruvate carboxylase activity"/>
    <property type="evidence" value="ECO:0007669"/>
    <property type="project" value="UniProtKB-UniRule"/>
</dbReference>
<evidence type="ECO:0000256" key="5">
    <source>
        <dbReference type="ARBA" id="ARBA00022419"/>
    </source>
</evidence>
<dbReference type="KEGG" id="tcd:AAIA72_07510"/>
<keyword evidence="8 10" id="KW-0120">Carbon dioxide fixation</keyword>
<evidence type="ECO:0000256" key="11">
    <source>
        <dbReference type="PROSITE-ProRule" id="PRU10111"/>
    </source>
</evidence>
<comment type="subunit">
    <text evidence="10">Homotetramer.</text>
</comment>
<evidence type="ECO:0000256" key="4">
    <source>
        <dbReference type="ARBA" id="ARBA00012305"/>
    </source>
</evidence>
<proteinExistence type="inferred from homology"/>
<protein>
    <recommendedName>
        <fullName evidence="5 10">Phosphoenolpyruvate carboxylase</fullName>
        <shortName evidence="10">PEPC</shortName>
        <shortName evidence="10">PEPCase</shortName>
        <ecNumber evidence="4 10">4.1.1.31</ecNumber>
    </recommendedName>
</protein>
<keyword evidence="7 10" id="KW-0456">Lyase</keyword>
<evidence type="ECO:0000256" key="9">
    <source>
        <dbReference type="ARBA" id="ARBA00048995"/>
    </source>
</evidence>
<accession>A0AB39V1S3</accession>
<dbReference type="GO" id="GO:0015977">
    <property type="term" value="P:carbon fixation"/>
    <property type="evidence" value="ECO:0007669"/>
    <property type="project" value="UniProtKB-UniRule"/>
</dbReference>
<comment type="catalytic activity">
    <reaction evidence="9 10">
        <text>oxaloacetate + phosphate = phosphoenolpyruvate + hydrogencarbonate</text>
        <dbReference type="Rhea" id="RHEA:28370"/>
        <dbReference type="ChEBI" id="CHEBI:16452"/>
        <dbReference type="ChEBI" id="CHEBI:17544"/>
        <dbReference type="ChEBI" id="CHEBI:43474"/>
        <dbReference type="ChEBI" id="CHEBI:58702"/>
        <dbReference type="EC" id="4.1.1.31"/>
    </reaction>
</comment>
<dbReference type="GO" id="GO:0006099">
    <property type="term" value="P:tricarboxylic acid cycle"/>
    <property type="evidence" value="ECO:0007669"/>
    <property type="project" value="InterPro"/>
</dbReference>
<name>A0AB39V1S3_9GAMM</name>
<dbReference type="InterPro" id="IPR018129">
    <property type="entry name" value="PEP_COase_Lys_AS"/>
</dbReference>
<organism evidence="13">
    <name type="scientific">Thermohahella caldifontis</name>
    <dbReference type="NCBI Taxonomy" id="3142973"/>
    <lineage>
        <taxon>Bacteria</taxon>
        <taxon>Pseudomonadati</taxon>
        <taxon>Pseudomonadota</taxon>
        <taxon>Gammaproteobacteria</taxon>
        <taxon>Oceanospirillales</taxon>
        <taxon>Hahellaceae</taxon>
        <taxon>Thermohahella</taxon>
    </lineage>
</organism>
<feature type="active site" evidence="10 11">
    <location>
        <position position="141"/>
    </location>
</feature>
<sequence length="880" mass="99572">MMQALHPELRENVRRLGELLGRAIRHHLGDEMFETIETIRRTARDDRKKPEEERRLKYLLQSLEDDDLVPVTRAFNQFLNLANIAEQYHSVRRNVSREEEALGSQEGIDDLLRRLKAQGQSPERIAETVARLNIEFVLTAHPTEVTRRTLIRKYDSIFETLALRDRARADDQVQSETLRELERLIAECWHTDEIRYERPTAVEEAKWGFAVIENSLWQALPVYLRRVDEALRQEVGSGLPVDACPLRFASWMGGDRDGNPNVTAEVTRQVLLLARWMAADLFLRDVEALRAELSMNECNGAMRRAVGQTREPYRKLLRRLRDRLQATRAWAERALSGDVPPDEAVMLNSADLIEPLELCYRSLIDCGMEVIAEGPLRDVLYRARAFGLHLVRLDIRQDSERHAEAMAELCEYLGLGDFRAWTEEEKQAFLIRELESRRPLIPAEFPCSDAVREVLDTCRVVARQPAEALGSYVISMASAPSDVLTVLLLLKACGVRAPIPVVPLFETLDDLNHAARAIDALLRLPWYKRHIGGEQQVMIGYSDSAKDAGQMAAAWAQYQAQEALVKVAREHGVHLTLFHGRGGTVGRGGGPANRAILSQPPGSVDGSFRITEQGEMIRFKFGEPLVAINSLNLYFNAVLEATLAPPPEPEPAWRDMMDRLAARALRAYRDVVRGEPDFVDYFRSATPEQELGKLAIGSRPARRKAQGGVESLRAIPWIFAWTQMRLMLPAWLGSEAALSEALNSDERPMLEAMIRGWPFFQTHLDMLEMVLAKADPDIARTYEARLVPERLWPLGERLRQRLKQAIECVCTVKGQTQLLEHSPAVATSLRVRNPYTDPLHFLQVELLVRDRSEGEANKETVEKALKVTMAGIAAGMRNTG</sequence>
<evidence type="ECO:0000256" key="10">
    <source>
        <dbReference type="HAMAP-Rule" id="MF_00595"/>
    </source>
</evidence>
<dbReference type="HAMAP" id="MF_00595">
    <property type="entry name" value="PEPcase_type1"/>
    <property type="match status" value="1"/>
</dbReference>
<dbReference type="InterPro" id="IPR033129">
    <property type="entry name" value="PEPCASE_His_AS"/>
</dbReference>
<evidence type="ECO:0000256" key="7">
    <source>
        <dbReference type="ARBA" id="ARBA00023239"/>
    </source>
</evidence>
<dbReference type="SUPFAM" id="SSF51621">
    <property type="entry name" value="Phosphoenolpyruvate/pyruvate domain"/>
    <property type="match status" value="1"/>
</dbReference>
<evidence type="ECO:0000256" key="1">
    <source>
        <dbReference type="ARBA" id="ARBA00001946"/>
    </source>
</evidence>
<evidence type="ECO:0000256" key="12">
    <source>
        <dbReference type="PROSITE-ProRule" id="PRU10112"/>
    </source>
</evidence>
<dbReference type="AlphaFoldDB" id="A0AB39V1S3"/>